<dbReference type="InterPro" id="IPR029046">
    <property type="entry name" value="LolA/LolB/LppX"/>
</dbReference>
<feature type="domain" description="FtsK" evidence="29">
    <location>
        <begin position="965"/>
        <end position="1178"/>
    </location>
</feature>
<keyword evidence="22" id="KW-0804">Transcription</keyword>
<feature type="transmembrane region" description="Helical" evidence="28">
    <location>
        <begin position="249"/>
        <end position="268"/>
    </location>
</feature>
<dbReference type="InterPro" id="IPR036388">
    <property type="entry name" value="WH-like_DNA-bd_sf"/>
</dbReference>
<dbReference type="SUPFAM" id="SSF54909">
    <property type="entry name" value="Dimeric alpha+beta barrel"/>
    <property type="match status" value="1"/>
</dbReference>
<feature type="transmembrane region" description="Helical" evidence="28">
    <location>
        <begin position="159"/>
        <end position="182"/>
    </location>
</feature>
<keyword evidence="14" id="KW-0547">Nucleotide-binding</keyword>
<dbReference type="Proteomes" id="UP000030106">
    <property type="component" value="Unassembled WGS sequence"/>
</dbReference>
<evidence type="ECO:0000256" key="25">
    <source>
        <dbReference type="ARBA" id="ARBA00025923"/>
    </source>
</evidence>
<protein>
    <recommendedName>
        <fullName evidence="7">Outer-membrane lipoprotein carrier protein</fullName>
    </recommendedName>
</protein>
<dbReference type="Pfam" id="PF09397">
    <property type="entry name" value="FtsK_gamma"/>
    <property type="match status" value="1"/>
</dbReference>
<dbReference type="Pfam" id="PF13491">
    <property type="entry name" value="FtsK_4TM"/>
    <property type="match status" value="1"/>
</dbReference>
<feature type="domain" description="HTH asnC-type" evidence="30">
    <location>
        <begin position="12"/>
        <end position="73"/>
    </location>
</feature>
<dbReference type="InterPro" id="IPR025199">
    <property type="entry name" value="FtsK_4TM"/>
</dbReference>
<dbReference type="InterPro" id="IPR021886">
    <property type="entry name" value="MgsA_C"/>
</dbReference>
<reference evidence="31 32" key="1">
    <citation type="submission" date="2012-10" db="EMBL/GenBank/DDBJ databases">
        <title>Genome sequencing and analysis of entomopathogenic fungi Beauveria bassiana D1-5.</title>
        <authorList>
            <person name="Li Q."/>
            <person name="Wang L."/>
            <person name="Zhang Z."/>
            <person name="Wang Q."/>
            <person name="Ren J."/>
            <person name="Wang M."/>
            <person name="Xu W."/>
            <person name="Wang J."/>
            <person name="Lu Y."/>
            <person name="Du Q."/>
            <person name="Sun Z."/>
        </authorList>
    </citation>
    <scope>NUCLEOTIDE SEQUENCE [LARGE SCALE GENOMIC DNA]</scope>
    <source>
        <strain evidence="31 32">D1-5</strain>
    </source>
</reference>
<feature type="compositionally biased region" description="Low complexity" evidence="27">
    <location>
        <begin position="789"/>
        <end position="802"/>
    </location>
</feature>
<dbReference type="GO" id="GO:0006282">
    <property type="term" value="P:regulation of DNA repair"/>
    <property type="evidence" value="ECO:0007669"/>
    <property type="project" value="EnsemblFungi"/>
</dbReference>
<keyword evidence="20" id="KW-0238">DNA-binding</keyword>
<evidence type="ECO:0000313" key="32">
    <source>
        <dbReference type="Proteomes" id="UP000030106"/>
    </source>
</evidence>
<dbReference type="SUPFAM" id="SSF89392">
    <property type="entry name" value="Prokaryotic lipoproteins and lipoprotein localization factors"/>
    <property type="match status" value="1"/>
</dbReference>
<dbReference type="CDD" id="cd16325">
    <property type="entry name" value="LolA"/>
    <property type="match status" value="1"/>
</dbReference>
<evidence type="ECO:0000256" key="17">
    <source>
        <dbReference type="ARBA" id="ARBA00022840"/>
    </source>
</evidence>
<dbReference type="InterPro" id="IPR004564">
    <property type="entry name" value="OM_lipoprot_carrier_LolA-like"/>
</dbReference>
<dbReference type="GO" id="GO:0051301">
    <property type="term" value="P:cell division"/>
    <property type="evidence" value="ECO:0007669"/>
    <property type="project" value="UniProtKB-KW"/>
</dbReference>
<keyword evidence="10" id="KW-0132">Cell division</keyword>
<evidence type="ECO:0000256" key="14">
    <source>
        <dbReference type="ARBA" id="ARBA00022741"/>
    </source>
</evidence>
<dbReference type="GO" id="GO:0008047">
    <property type="term" value="F:enzyme activator activity"/>
    <property type="evidence" value="ECO:0007669"/>
    <property type="project" value="EnsemblFungi"/>
</dbReference>
<keyword evidence="11 28" id="KW-0812">Transmembrane</keyword>
<dbReference type="Pfam" id="PF16193">
    <property type="entry name" value="AAA_assoc_2"/>
    <property type="match status" value="1"/>
</dbReference>
<dbReference type="FunFam" id="1.20.272.10:FF:000001">
    <property type="entry name" value="Putative AAA family ATPase"/>
    <property type="match status" value="1"/>
</dbReference>
<dbReference type="CDD" id="cd00090">
    <property type="entry name" value="HTH_ARSR"/>
    <property type="match status" value="1"/>
</dbReference>
<keyword evidence="24" id="KW-0131">Cell cycle</keyword>
<dbReference type="GO" id="GO:0043565">
    <property type="term" value="F:sequence-specific DNA binding"/>
    <property type="evidence" value="ECO:0007669"/>
    <property type="project" value="InterPro"/>
</dbReference>
<dbReference type="InterPro" id="IPR000485">
    <property type="entry name" value="AsnC-type_HTH_dom"/>
</dbReference>
<evidence type="ECO:0000256" key="10">
    <source>
        <dbReference type="ARBA" id="ARBA00022618"/>
    </source>
</evidence>
<dbReference type="InterPro" id="IPR018541">
    <property type="entry name" value="Ftsk_gamma"/>
</dbReference>
<dbReference type="Gene3D" id="1.10.3710.10">
    <property type="entry name" value="DNA polymerase III clamp loader subunits, C-terminal domain"/>
    <property type="match status" value="1"/>
</dbReference>
<dbReference type="Gene3D" id="2.50.20.10">
    <property type="entry name" value="Lipoprotein localisation LolA/LolB/LppX"/>
    <property type="match status" value="1"/>
</dbReference>
<dbReference type="Gene3D" id="3.30.70.920">
    <property type="match status" value="1"/>
</dbReference>
<gene>
    <name evidence="31" type="ORF">BBAD15_g2860</name>
</gene>
<comment type="similarity">
    <text evidence="5">Belongs to the AAA ATPase family. RarA/MGS1/WRNIP1 subfamily.</text>
</comment>
<dbReference type="PANTHER" id="PTHR22683">
    <property type="entry name" value="SPORULATION PROTEIN RELATED"/>
    <property type="match status" value="1"/>
</dbReference>
<dbReference type="FunFam" id="1.10.8.60:FF:000029">
    <property type="entry name" value="Replication-associated recombination protein A"/>
    <property type="match status" value="1"/>
</dbReference>
<dbReference type="SUPFAM" id="SSF48019">
    <property type="entry name" value="post-AAA+ oligomerization domain-like"/>
    <property type="match status" value="1"/>
</dbReference>
<comment type="function">
    <text evidence="26">Functions as a modulator for initiation or reinitiation events during DNA polymerase delta-mediated DNA synthesis. Has an intrinsic ATPase activity that functions as a sensor of DNA damage or of arrested replication forks and regulates the extent of DNA synthesis.</text>
</comment>
<dbReference type="GO" id="GO:0033567">
    <property type="term" value="P:DNA replication, Okazaki fragment processing"/>
    <property type="evidence" value="ECO:0007669"/>
    <property type="project" value="EnsemblFungi"/>
</dbReference>
<dbReference type="GO" id="GO:0005886">
    <property type="term" value="C:plasma membrane"/>
    <property type="evidence" value="ECO:0007669"/>
    <property type="project" value="UniProtKB-SubCell"/>
</dbReference>
<dbReference type="GO" id="GO:0007059">
    <property type="term" value="P:chromosome segregation"/>
    <property type="evidence" value="ECO:0007669"/>
    <property type="project" value="UniProtKB-KW"/>
</dbReference>
<dbReference type="Gene3D" id="1.10.10.10">
    <property type="entry name" value="Winged helix-like DNA-binding domain superfamily/Winged helix DNA-binding domain"/>
    <property type="match status" value="2"/>
</dbReference>
<comment type="subunit">
    <text evidence="25">Homohexamer. Forms a ring that surrounds DNA.</text>
</comment>
<dbReference type="Pfam" id="PF13412">
    <property type="entry name" value="HTH_24"/>
    <property type="match status" value="1"/>
</dbReference>
<evidence type="ECO:0000256" key="26">
    <source>
        <dbReference type="ARBA" id="ARBA00056113"/>
    </source>
</evidence>
<dbReference type="InterPro" id="IPR003593">
    <property type="entry name" value="AAA+_ATPase"/>
</dbReference>
<proteinExistence type="inferred from homology"/>
<evidence type="ECO:0000256" key="5">
    <source>
        <dbReference type="ARBA" id="ARBA00008959"/>
    </source>
</evidence>
<dbReference type="PROSITE" id="PS50901">
    <property type="entry name" value="FTSK"/>
    <property type="match status" value="1"/>
</dbReference>
<feature type="compositionally biased region" description="Low complexity" evidence="27">
    <location>
        <begin position="691"/>
        <end position="700"/>
    </location>
</feature>
<dbReference type="GO" id="GO:0017116">
    <property type="term" value="F:single-stranded DNA helicase activity"/>
    <property type="evidence" value="ECO:0007669"/>
    <property type="project" value="EnsemblFungi"/>
</dbReference>
<dbReference type="FunFam" id="1.10.3710.10:FF:000001">
    <property type="entry name" value="Replication-associated recombination protein A"/>
    <property type="match status" value="1"/>
</dbReference>
<evidence type="ECO:0000256" key="27">
    <source>
        <dbReference type="SAM" id="MobiDB-lite"/>
    </source>
</evidence>
<dbReference type="SMART" id="SM00382">
    <property type="entry name" value="AAA"/>
    <property type="match status" value="2"/>
</dbReference>
<evidence type="ECO:0000256" key="22">
    <source>
        <dbReference type="ARBA" id="ARBA00023163"/>
    </source>
</evidence>
<dbReference type="SUPFAM" id="SSF46785">
    <property type="entry name" value="Winged helix' DNA-binding domain"/>
    <property type="match status" value="2"/>
</dbReference>
<dbReference type="FunFam" id="3.30.980.40:FF:000001">
    <property type="entry name" value="DNA translocase FtsK"/>
    <property type="match status" value="1"/>
</dbReference>
<evidence type="ECO:0000256" key="15">
    <source>
        <dbReference type="ARBA" id="ARBA00022764"/>
    </source>
</evidence>
<dbReference type="FunFam" id="3.40.50.300:FF:000137">
    <property type="entry name" value="Replication-associated recombination protein A"/>
    <property type="match status" value="1"/>
</dbReference>
<evidence type="ECO:0000256" key="2">
    <source>
        <dbReference type="ARBA" id="ARBA00004651"/>
    </source>
</evidence>
<dbReference type="SMART" id="SM00344">
    <property type="entry name" value="HTH_ASNC"/>
    <property type="match status" value="1"/>
</dbReference>
<feature type="compositionally biased region" description="Acidic residues" evidence="27">
    <location>
        <begin position="295"/>
        <end position="310"/>
    </location>
</feature>
<dbReference type="Gene3D" id="1.20.272.10">
    <property type="match status" value="1"/>
</dbReference>
<dbReference type="FunFam" id="3.40.50.300:FF:000209">
    <property type="entry name" value="Cell division protein FtsK"/>
    <property type="match status" value="1"/>
</dbReference>
<dbReference type="HAMAP" id="MF_00240">
    <property type="entry name" value="LolA"/>
    <property type="match status" value="1"/>
</dbReference>
<evidence type="ECO:0000256" key="28">
    <source>
        <dbReference type="SAM" id="Phobius"/>
    </source>
</evidence>
<evidence type="ECO:0000256" key="11">
    <source>
        <dbReference type="ARBA" id="ARBA00022692"/>
    </source>
</evidence>
<dbReference type="InterPro" id="IPR003959">
    <property type="entry name" value="ATPase_AAA_core"/>
</dbReference>
<keyword evidence="18 28" id="KW-1133">Transmembrane helix</keyword>
<dbReference type="GO" id="GO:0051276">
    <property type="term" value="P:chromosome organization"/>
    <property type="evidence" value="ECO:0007669"/>
    <property type="project" value="EnsemblFungi"/>
</dbReference>
<dbReference type="PANTHER" id="PTHR22683:SF41">
    <property type="entry name" value="DNA TRANSLOCASE FTSK"/>
    <property type="match status" value="1"/>
</dbReference>
<evidence type="ECO:0000256" key="19">
    <source>
        <dbReference type="ARBA" id="ARBA00023015"/>
    </source>
</evidence>
<dbReference type="PRINTS" id="PR00033">
    <property type="entry name" value="HTHASNC"/>
</dbReference>
<evidence type="ECO:0000256" key="9">
    <source>
        <dbReference type="ARBA" id="ARBA00022475"/>
    </source>
</evidence>
<dbReference type="STRING" id="1245745.A0A0A2VYA9"/>
<dbReference type="InterPro" id="IPR027417">
    <property type="entry name" value="P-loop_NTPase"/>
</dbReference>
<evidence type="ECO:0000256" key="16">
    <source>
        <dbReference type="ARBA" id="ARBA00022829"/>
    </source>
</evidence>
<feature type="transmembrane region" description="Helical" evidence="28">
    <location>
        <begin position="221"/>
        <end position="242"/>
    </location>
</feature>
<keyword evidence="12" id="KW-0235">DNA replication</keyword>
<dbReference type="Pfam" id="PF17854">
    <property type="entry name" value="FtsK_alpha"/>
    <property type="match status" value="1"/>
</dbReference>
<evidence type="ECO:0000256" key="20">
    <source>
        <dbReference type="ARBA" id="ARBA00023125"/>
    </source>
</evidence>
<dbReference type="InterPro" id="IPR008921">
    <property type="entry name" value="DNA_pol3_clamp-load_cplx_C"/>
</dbReference>
<comment type="caution">
    <text evidence="31">The sequence shown here is derived from an EMBL/GenBank/DDBJ whole genome shotgun (WGS) entry which is preliminary data.</text>
</comment>
<dbReference type="InterPro" id="IPR041027">
    <property type="entry name" value="FtsK_alpha"/>
</dbReference>
<dbReference type="Pfam" id="PF01580">
    <property type="entry name" value="FtsK_SpoIIIE"/>
    <property type="match status" value="1"/>
</dbReference>
<dbReference type="EMBL" id="ANFO01000219">
    <property type="protein sequence ID" value="KGQ11372.1"/>
    <property type="molecule type" value="Genomic_DNA"/>
</dbReference>
<feature type="compositionally biased region" description="Low complexity" evidence="27">
    <location>
        <begin position="827"/>
        <end position="840"/>
    </location>
</feature>
<dbReference type="Pfam" id="PF12002">
    <property type="entry name" value="MgsA_C"/>
    <property type="match status" value="1"/>
</dbReference>
<evidence type="ECO:0000256" key="21">
    <source>
        <dbReference type="ARBA" id="ARBA00023136"/>
    </source>
</evidence>
<comment type="subunit">
    <text evidence="6">Monomer.</text>
</comment>
<evidence type="ECO:0000313" key="31">
    <source>
        <dbReference type="EMBL" id="KGQ11372.1"/>
    </source>
</evidence>
<evidence type="ECO:0000256" key="18">
    <source>
        <dbReference type="ARBA" id="ARBA00022989"/>
    </source>
</evidence>
<feature type="region of interest" description="Disordered" evidence="27">
    <location>
        <begin position="763"/>
        <end position="805"/>
    </location>
</feature>
<dbReference type="GO" id="GO:0016887">
    <property type="term" value="F:ATP hydrolysis activity"/>
    <property type="evidence" value="ECO:0007669"/>
    <property type="project" value="InterPro"/>
</dbReference>
<keyword evidence="15" id="KW-0574">Periplasm</keyword>
<evidence type="ECO:0000256" key="24">
    <source>
        <dbReference type="ARBA" id="ARBA00023306"/>
    </source>
</evidence>
<dbReference type="GO" id="GO:0042953">
    <property type="term" value="P:lipoprotein transport"/>
    <property type="evidence" value="ECO:0007669"/>
    <property type="project" value="InterPro"/>
</dbReference>
<feature type="region of interest" description="Disordered" evidence="27">
    <location>
        <begin position="624"/>
        <end position="749"/>
    </location>
</feature>
<comment type="subcellular location">
    <subcellularLocation>
        <location evidence="2">Cell membrane</location>
        <topology evidence="2">Multi-pass membrane protein</topology>
    </subcellularLocation>
    <subcellularLocation>
        <location evidence="1">Periplasm</location>
    </subcellularLocation>
</comment>
<feature type="compositionally biased region" description="Acidic residues" evidence="27">
    <location>
        <begin position="672"/>
        <end position="682"/>
    </location>
</feature>
<keyword evidence="19" id="KW-0805">Transcription regulation</keyword>
<dbReference type="NCBIfam" id="NF008370">
    <property type="entry name" value="PRK11169.1"/>
    <property type="match status" value="1"/>
</dbReference>
<dbReference type="CDD" id="cd00009">
    <property type="entry name" value="AAA"/>
    <property type="match status" value="1"/>
</dbReference>
<dbReference type="InterPro" id="IPR050206">
    <property type="entry name" value="FtsK/SpoIIIE/SftA"/>
</dbReference>
<keyword evidence="13" id="KW-0732">Signal</keyword>
<organism evidence="31 32">
    <name type="scientific">Beauveria bassiana D1-5</name>
    <dbReference type="NCBI Taxonomy" id="1245745"/>
    <lineage>
        <taxon>Eukaryota</taxon>
        <taxon>Fungi</taxon>
        <taxon>Dikarya</taxon>
        <taxon>Ascomycota</taxon>
        <taxon>Pezizomycotina</taxon>
        <taxon>Sordariomycetes</taxon>
        <taxon>Hypocreomycetidae</taxon>
        <taxon>Hypocreales</taxon>
        <taxon>Cordycipitaceae</taxon>
        <taxon>Beauveria</taxon>
    </lineage>
</organism>
<dbReference type="InterPro" id="IPR032423">
    <property type="entry name" value="AAA_assoc_2"/>
</dbReference>
<comment type="similarity">
    <text evidence="3">Belongs to the FtsK/SpoIIIE/SftA family.</text>
</comment>
<keyword evidence="16" id="KW-0159">Chromosome partition</keyword>
<evidence type="ECO:0000256" key="4">
    <source>
        <dbReference type="ARBA" id="ARBA00007615"/>
    </source>
</evidence>
<dbReference type="InterPro" id="IPR002543">
    <property type="entry name" value="FtsK_dom"/>
</dbReference>
<dbReference type="GO" id="GO:0051880">
    <property type="term" value="F:G-quadruplex DNA binding"/>
    <property type="evidence" value="ECO:0007669"/>
    <property type="project" value="EnsemblFungi"/>
</dbReference>
<dbReference type="FunFam" id="1.10.10.10:FF:000015">
    <property type="entry name" value="Leucine-responsive transcriptional regulator Lrp"/>
    <property type="match status" value="1"/>
</dbReference>
<keyword evidence="23" id="KW-0143">Chaperone</keyword>
<evidence type="ECO:0000256" key="1">
    <source>
        <dbReference type="ARBA" id="ARBA00004418"/>
    </source>
</evidence>
<dbReference type="Gene3D" id="3.30.980.40">
    <property type="match status" value="1"/>
</dbReference>
<evidence type="ECO:0000259" key="30">
    <source>
        <dbReference type="PROSITE" id="PS50956"/>
    </source>
</evidence>
<dbReference type="InterPro" id="IPR019888">
    <property type="entry name" value="Tscrpt_reg_AsnC-like"/>
</dbReference>
<feature type="compositionally biased region" description="Acidic residues" evidence="27">
    <location>
        <begin position="704"/>
        <end position="721"/>
    </location>
</feature>
<keyword evidence="9" id="KW-1003">Cell membrane</keyword>
<dbReference type="SUPFAM" id="SSF52540">
    <property type="entry name" value="P-loop containing nucleoside triphosphate hydrolases"/>
    <property type="match status" value="2"/>
</dbReference>
<dbReference type="GO" id="GO:0005524">
    <property type="term" value="F:ATP binding"/>
    <property type="evidence" value="ECO:0007669"/>
    <property type="project" value="UniProtKB-KW"/>
</dbReference>
<accession>A0A0A2VYA9</accession>
<name>A0A0A2VYA9_BEABA</name>
<dbReference type="Pfam" id="PF03548">
    <property type="entry name" value="LolA"/>
    <property type="match status" value="1"/>
</dbReference>
<dbReference type="Gene3D" id="1.10.8.60">
    <property type="match status" value="1"/>
</dbReference>
<keyword evidence="21 28" id="KW-0472">Membrane</keyword>
<dbReference type="Gene3D" id="3.40.50.300">
    <property type="entry name" value="P-loop containing nucleotide triphosphate hydrolases"/>
    <property type="match status" value="2"/>
</dbReference>
<dbReference type="InterPro" id="IPR036390">
    <property type="entry name" value="WH_DNA-bd_sf"/>
</dbReference>
<evidence type="ECO:0000256" key="3">
    <source>
        <dbReference type="ARBA" id="ARBA00006474"/>
    </source>
</evidence>
<dbReference type="InterPro" id="IPR019885">
    <property type="entry name" value="Tscrpt_reg_HTH_AsnC-type_CS"/>
</dbReference>
<dbReference type="PROSITE" id="PS00519">
    <property type="entry name" value="HTH_ASNC_1"/>
    <property type="match status" value="1"/>
</dbReference>
<feature type="region of interest" description="Disordered" evidence="27">
    <location>
        <begin position="817"/>
        <end position="840"/>
    </location>
</feature>
<feature type="region of interest" description="Disordered" evidence="27">
    <location>
        <begin position="293"/>
        <end position="319"/>
    </location>
</feature>
<dbReference type="NCBIfam" id="TIGR00547">
    <property type="entry name" value="lolA"/>
    <property type="match status" value="1"/>
</dbReference>
<comment type="similarity">
    <text evidence="4">Belongs to the LolA family.</text>
</comment>
<evidence type="ECO:0000256" key="23">
    <source>
        <dbReference type="ARBA" id="ARBA00023186"/>
    </source>
</evidence>
<evidence type="ECO:0000256" key="7">
    <source>
        <dbReference type="ARBA" id="ARBA00014035"/>
    </source>
</evidence>
<dbReference type="PROSITE" id="PS50956">
    <property type="entry name" value="HTH_ASNC_2"/>
    <property type="match status" value="1"/>
</dbReference>
<evidence type="ECO:0000256" key="12">
    <source>
        <dbReference type="ARBA" id="ARBA00022705"/>
    </source>
</evidence>
<evidence type="ECO:0000256" key="8">
    <source>
        <dbReference type="ARBA" id="ARBA00022448"/>
    </source>
</evidence>
<evidence type="ECO:0000256" key="6">
    <source>
        <dbReference type="ARBA" id="ARBA00011245"/>
    </source>
</evidence>
<dbReference type="InterPro" id="IPR018323">
    <property type="entry name" value="OM_lipoprot_carrier_LolA_Pbac"/>
</dbReference>
<dbReference type="HOGENOM" id="CLU_001981_7_1_1"/>
<dbReference type="FunFam" id="2.50.20.10:FF:000001">
    <property type="entry name" value="Outer-membrane lipoprotein carrier protein"/>
    <property type="match status" value="1"/>
</dbReference>
<evidence type="ECO:0000259" key="29">
    <source>
        <dbReference type="PROSITE" id="PS50901"/>
    </source>
</evidence>
<evidence type="ECO:0000256" key="13">
    <source>
        <dbReference type="ARBA" id="ARBA00022729"/>
    </source>
</evidence>
<dbReference type="SMART" id="SM00843">
    <property type="entry name" value="Ftsk_gamma"/>
    <property type="match status" value="1"/>
</dbReference>
<keyword evidence="17" id="KW-0067">ATP-binding</keyword>
<feature type="region of interest" description="Disordered" evidence="27">
    <location>
        <begin position="1234"/>
        <end position="1254"/>
    </location>
</feature>
<dbReference type="GO" id="GO:0042597">
    <property type="term" value="C:periplasmic space"/>
    <property type="evidence" value="ECO:0007669"/>
    <property type="project" value="UniProtKB-SubCell"/>
</dbReference>
<dbReference type="CDD" id="cd01127">
    <property type="entry name" value="TrwB_TraG_TraD_VirD4"/>
    <property type="match status" value="1"/>
</dbReference>
<feature type="compositionally biased region" description="Low complexity" evidence="27">
    <location>
        <begin position="724"/>
        <end position="733"/>
    </location>
</feature>
<sequence length="1937" mass="213196">MVDSKKRPGKDLDRIDRNILNELQKDGRISNVELSKRVGLSPTPCLERVRRLERQGFIQGYTALLNPHYLDASLLVFVEITLNRGAPDVFEQFNAAVQKLEEIQECHLVSGDFDYLLKTRVPDMSAYRKLLDPSWSQTAWHEPIHNLGGAPGAWFADTLFFIFGVMAYTIPVIIIGGCWFTWRQRDSEEFIDYFAVSLRLIGVLAMVLTSCGLAAINADDIWYFASGGVLGSLLSTAMMPLLNSSGGTIALLCVWAAGLTLFTGWSWVSIAEKLGSAVLTVLTFASNRTRRDNTWQDEDEYEEEHDEDDAPQASAEKRESRRARILRGALARKQRLSQKFANPNGRKTDAALFSGKRMDDAEDDVLFSARGVEADPNDVLFSGHKATLPEDQEYDPLFSGHSAVEPIAAAAAATTANQSWAAPVPPVAPMPPVSTPAPAVDAEPSAPAIAWEPAPTTVTPDPVIAPAPDHYTSPHPARAQQQVTPETHQSWSEPVVPVAQPVVEPQPAPEPVEEVKYVRPPMYHFEEVEEKRAREREQLAAWYQPVNEPKPDPYSYAPVKPATPEPAQPSMPASAPVSAPLSAAEMPVPDVTQTTSGVQQAAKAAATAAAFSPVFSIASDAPRSQVKEGIGPQLPRPNRVRVPTRRELASYGIKLPSQRMAEEQARLAESQQSEDDYGDESDALQQHELARQFAAQQQQRYGEEYADESWSEADQAEAEEAELARQFAAQQQQRYGEPQPQSNAPFSLDDFDFQSSLKELVDDTPSEPLFTPSFEPVPPPAQHSQPAVQPSQYAQAAQHQPAAPEPKESLIHPFLMRNGDDRPLQKPTTPLPSLDLLTSPPTEVEPVDTFAMEQMARLVEARLADYRIKADVVDYSPGPVITRFELDLAPGVKAARISNLSRDLARSLSTVAVRVVEVIPGKPYVGLELPNKKRQTVYLREVLDCAKFRDNSSPLTVVLGKDIGGEPVVADLAKMPHLLVAGTTGSGKSVGVNAMIISMLYKATPEDVRFIMIDPKMLELSVYEGIPHLLTEVVTDMKDAANALRWSVNEMERRYKLMSALGVRNLAGYNERVLEAERMGRPIPDPFWKPGDSMDATHPMLEKLPYIVVLVDEFADLMMTVGKKVEELIARLAQKARAAGIHLVLATQRPSVDVITGLIKANIPTRIAFTVSSKIDSRTILDQGGAESLLGMGDMLYSAPNSTTPIRVHGAFVRDEEVHAVVQDWKARGRPQYITGITDDEGSGDGNGGGMDGDEELDPLFDQAVAFVVEKRKASISGVQRQFRIGYNRAARIVEQMEAQGIVSPQGHNAGMTATGAWADAAGDLQGRLDKVGSFHASFTQKVTDGSGAAVQEGQGDLWVKRPNLFNWHMTQPDESILVSDGKTLWFYNPFVEQVTATWLKDATSNTPFMLIARNQSSDWKQYNIKQNGDDFVLTPKSSSGNLKQFTINVGRDGTIHQFSAVEQDDQRSSYTLKAQQNGAVDAGKFTFTPPKGVTVDDQHNTFQPLAARMRPENLAQYIGQQHLLAAGKPLPRAIEAGHLHSMILWGPPGTGKTTLAEVIARYASADVERISAVTSGVKEIREAIERARQNRNAGRRTILFVDEVHRFNKSQQDAFLPHIEDGTITFIGATTENPSFELNSALLSRARVYLLKSLTVADIEQVLDQAMSDKERGYGGQNIVLPDETRKAIAELVNGDARRALNTLEMMADMAESDASGNRILQTQLLTEIAGERSARFDNKGDRFYDLISAVHKSIRGSAPDAALYWYARIISAGGDPLYVARRLLAIASEDVGNADPRGMQVAIAAWDCFTRVGPAEGERAIAQAIVYLACAPKSNAVYTAFKAAMADARERPDYDVPVHLRNAPTKLMKEMGYGQEYRYAHDEPNAYAAGEEYFPPEMAQTRYYQPTSRGLEGKIGEKLTWLTEQDQKSPTKRYR</sequence>
<feature type="transmembrane region" description="Helical" evidence="28">
    <location>
        <begin position="194"/>
        <end position="215"/>
    </location>
</feature>
<dbReference type="Pfam" id="PF00004">
    <property type="entry name" value="AAA"/>
    <property type="match status" value="1"/>
</dbReference>
<feature type="region of interest" description="Disordered" evidence="27">
    <location>
        <begin position="546"/>
        <end position="577"/>
    </location>
</feature>
<dbReference type="CDD" id="cd18139">
    <property type="entry name" value="HLD_clamp_RarA"/>
    <property type="match status" value="1"/>
</dbReference>
<keyword evidence="8" id="KW-0813">Transport</keyword>
<dbReference type="InterPro" id="IPR011991">
    <property type="entry name" value="ArsR-like_HTH"/>
</dbReference>
<dbReference type="InterPro" id="IPR011008">
    <property type="entry name" value="Dimeric_a/b-barrel"/>
</dbReference>